<protein>
    <submittedName>
        <fullName evidence="1">Uncharacterized protein</fullName>
    </submittedName>
</protein>
<dbReference type="AlphaFoldDB" id="B6FWW4"/>
<organism evidence="1 2">
    <name type="scientific">Peptacetobacter hiranonis (strain DSM 13275 / JCM 10541 / KCTC 15199 / TO-931)</name>
    <name type="common">Clostridium hiranonis</name>
    <dbReference type="NCBI Taxonomy" id="500633"/>
    <lineage>
        <taxon>Bacteria</taxon>
        <taxon>Bacillati</taxon>
        <taxon>Bacillota</taxon>
        <taxon>Clostridia</taxon>
        <taxon>Peptostreptococcales</taxon>
        <taxon>Peptostreptococcaceae</taxon>
        <taxon>Peptacetobacter</taxon>
    </lineage>
</organism>
<reference evidence="1 2" key="1">
    <citation type="submission" date="2008-09" db="EMBL/GenBank/DDBJ databases">
        <authorList>
            <person name="Fulton L."/>
            <person name="Clifton S."/>
            <person name="Fulton B."/>
            <person name="Xu J."/>
            <person name="Minx P."/>
            <person name="Pepin K.H."/>
            <person name="Johnson M."/>
            <person name="Thiruvilangam P."/>
            <person name="Bhonagiri V."/>
            <person name="Nash W.E."/>
            <person name="Mardis E.R."/>
            <person name="Wilson R.K."/>
        </authorList>
    </citation>
    <scope>NUCLEOTIDE SEQUENCE [LARGE SCALE GENOMIC DNA]</scope>
    <source>
        <strain evidence="1 2">DSM 13275</strain>
    </source>
</reference>
<keyword evidence="2" id="KW-1185">Reference proteome</keyword>
<dbReference type="Proteomes" id="UP000003178">
    <property type="component" value="Unassembled WGS sequence"/>
</dbReference>
<reference evidence="1 2" key="2">
    <citation type="submission" date="2008-10" db="EMBL/GenBank/DDBJ databases">
        <title>Draft genome sequence of Clostridium hiranonis (DSM 13275).</title>
        <authorList>
            <person name="Sudarsanam P."/>
            <person name="Ley R."/>
            <person name="Guruge J."/>
            <person name="Turnbaugh P.J."/>
            <person name="Mahowald M."/>
            <person name="Liep D."/>
            <person name="Gordon J."/>
        </authorList>
    </citation>
    <scope>NUCLEOTIDE SEQUENCE [LARGE SCALE GENOMIC DNA]</scope>
    <source>
        <strain evidence="1 2">DSM 13275</strain>
    </source>
</reference>
<evidence type="ECO:0000313" key="2">
    <source>
        <dbReference type="Proteomes" id="UP000003178"/>
    </source>
</evidence>
<dbReference type="OrthoDB" id="3196710at2"/>
<dbReference type="HOGENOM" id="CLU_139058_1_0_9"/>
<comment type="caution">
    <text evidence="1">The sequence shown here is derived from an EMBL/GenBank/DDBJ whole genome shotgun (WGS) entry which is preliminary data.</text>
</comment>
<evidence type="ECO:0000313" key="1">
    <source>
        <dbReference type="EMBL" id="EEA86025.1"/>
    </source>
</evidence>
<sequence>MTTKKELTKEEKIKKEENRLKRIFKDIDEKKKKVAEGLISESAFMRITLQELKEQINEFGTIDEMCQGDYTIIREHPAVKIYNTMIQRYTNLSDKLINLLPKEVAVVDDGFDDFLNSKI</sequence>
<accession>B6FWW4</accession>
<name>B6FWW4_PEPHT</name>
<dbReference type="eggNOG" id="ENOG503338D">
    <property type="taxonomic scope" value="Bacteria"/>
</dbReference>
<dbReference type="STRING" id="500633.CLOHIR_00363"/>
<dbReference type="RefSeq" id="WP_006439285.1">
    <property type="nucleotide sequence ID" value="NZ_DS995355.1"/>
</dbReference>
<proteinExistence type="predicted"/>
<dbReference type="EMBL" id="ABWP01000011">
    <property type="protein sequence ID" value="EEA86025.1"/>
    <property type="molecule type" value="Genomic_DNA"/>
</dbReference>
<gene>
    <name evidence="1" type="ORF">CLOHIR_00363</name>
</gene>